<gene>
    <name evidence="2" type="ORF">BLNAU_7510</name>
</gene>
<keyword evidence="3" id="KW-1185">Reference proteome</keyword>
<feature type="region of interest" description="Disordered" evidence="1">
    <location>
        <begin position="235"/>
        <end position="255"/>
    </location>
</feature>
<dbReference type="PANTHER" id="PTHR15615">
    <property type="match status" value="1"/>
</dbReference>
<proteinExistence type="predicted"/>
<feature type="compositionally biased region" description="Basic residues" evidence="1">
    <location>
        <begin position="792"/>
        <end position="805"/>
    </location>
</feature>
<feature type="compositionally biased region" description="Basic and acidic residues" evidence="1">
    <location>
        <begin position="491"/>
        <end position="537"/>
    </location>
</feature>
<comment type="caution">
    <text evidence="2">The sequence shown here is derived from an EMBL/GenBank/DDBJ whole genome shotgun (WGS) entry which is preliminary data.</text>
</comment>
<feature type="compositionally biased region" description="Basic and acidic residues" evidence="1">
    <location>
        <begin position="374"/>
        <end position="383"/>
    </location>
</feature>
<feature type="compositionally biased region" description="Pro residues" evidence="1">
    <location>
        <begin position="618"/>
        <end position="627"/>
    </location>
</feature>
<dbReference type="Gene3D" id="1.10.472.10">
    <property type="entry name" value="Cyclin-like"/>
    <property type="match status" value="1"/>
</dbReference>
<evidence type="ECO:0000256" key="1">
    <source>
        <dbReference type="SAM" id="MobiDB-lite"/>
    </source>
</evidence>
<dbReference type="Pfam" id="PF08613">
    <property type="entry name" value="Cyclin"/>
    <property type="match status" value="1"/>
</dbReference>
<dbReference type="InterPro" id="IPR013922">
    <property type="entry name" value="Cyclin_PHO80-like"/>
</dbReference>
<organism evidence="2 3">
    <name type="scientific">Blattamonas nauphoetae</name>
    <dbReference type="NCBI Taxonomy" id="2049346"/>
    <lineage>
        <taxon>Eukaryota</taxon>
        <taxon>Metamonada</taxon>
        <taxon>Preaxostyla</taxon>
        <taxon>Oxymonadida</taxon>
        <taxon>Blattamonas</taxon>
    </lineage>
</organism>
<protein>
    <submittedName>
        <fullName evidence="2">Cyclin</fullName>
    </submittedName>
</protein>
<sequence length="976" mass="109323">MYSGPQSALSLSERLTDNVKPFHPTNRRVNPFLNLDSAEIFAAVKIYVIEHVSDNDSNFQNLDVFSTNMIFCLNRTLPSLPDYLDILISQMNCSPLCFIVALIYITRLERSGSVILTSQSAHALLLTSIVITAKYLDDLFYFNTYYAHIGRIDFQELNQMELQFLSLMSYSLGVSPSSCENFYINMQNIINPLSPDTYKLQESRVLSPITQTSWKTSQQMPSKRLNALSKGFVPAHRREEEERKQRQTMEQRESFRMRAEDRNVLASDKFYSFVDFPSLRLSWELEKTHRTQLPPISQLKPKQCFFGPASAPPAQYCIRVAQNPNLVELLSYDSSDTKQPISAIQVQLATPTPSLPNINVDLRQPVHFNPPRLVEGHSVDRSQSDLVSTQRREPPHLTISPITSIGRSSPQITLIHSSPPPSLTIPYSDTTQSSHPRQISLYPTPSLVSIPTNDISREGRDSKRNAPLIANPPVAEAVVILEGNCAQSLLEKDDETKDTNKRRTESDRIENRLKEEMQRLREEEEQRISRISSERNGKKTNSSLPEWREQMDTVLKLNQDRPTEPAINDETEEERRYRLAKKRAKKLKIRKKLETFPYPSYPPQHSIVPKQTPLLPSPPVSPCPPLVSTPSTPQTVSLSPITSQQPQSLQHSPKTTKVFMIPVHDPPPITLHPARYPGISADLNKTSSFQDKQNESSSPISIEPQPVSLESAQPNSPPILSPTHQTDLRKSNSVSPSDIKLNFGERRFEVPTEGRARQIGRYGRIQIISTETPKTQHSRPSPPHPSSATSHDRHHHSHTHAKYGKHLNPTSNPHPLKGTGLLPAPVILPPSLDSVGVISPKHTLAQSNARSVASVLSGKDQTRSSVEVPHPNDTVDRAVTLTLTTKQKNEEVHLSPNQPDDHSPLSRPPSSHPVDNLGPLLHAPPTVKSIIPQSSVAASEPLCATPNVDASFRKGTIEKEKRENQRGDFRSISVGD</sequence>
<dbReference type="CDD" id="cd20558">
    <property type="entry name" value="CYCLIN_ScPCL7-like"/>
    <property type="match status" value="1"/>
</dbReference>
<name>A0ABQ9Y1K1_9EUKA</name>
<feature type="region of interest" description="Disordered" evidence="1">
    <location>
        <begin position="669"/>
        <end position="738"/>
    </location>
</feature>
<feature type="region of interest" description="Disordered" evidence="1">
    <location>
        <begin position="371"/>
        <end position="467"/>
    </location>
</feature>
<feature type="region of interest" description="Disordered" evidence="1">
    <location>
        <begin position="770"/>
        <end position="822"/>
    </location>
</feature>
<feature type="compositionally biased region" description="Basic and acidic residues" evidence="1">
    <location>
        <begin position="954"/>
        <end position="969"/>
    </location>
</feature>
<dbReference type="EMBL" id="JARBJD010000045">
    <property type="protein sequence ID" value="KAK2957611.1"/>
    <property type="molecule type" value="Genomic_DNA"/>
</dbReference>
<feature type="region of interest" description="Disordered" evidence="1">
    <location>
        <begin position="618"/>
        <end position="652"/>
    </location>
</feature>
<feature type="compositionally biased region" description="Low complexity" evidence="1">
    <location>
        <begin position="695"/>
        <end position="704"/>
    </location>
</feature>
<dbReference type="SUPFAM" id="SSF47954">
    <property type="entry name" value="Cyclin-like"/>
    <property type="match status" value="1"/>
</dbReference>
<feature type="compositionally biased region" description="Basic and acidic residues" evidence="1">
    <location>
        <begin position="455"/>
        <end position="464"/>
    </location>
</feature>
<evidence type="ECO:0000313" key="2">
    <source>
        <dbReference type="EMBL" id="KAK2957611.1"/>
    </source>
</evidence>
<reference evidence="2 3" key="1">
    <citation type="journal article" date="2022" name="bioRxiv">
        <title>Genomics of Preaxostyla Flagellates Illuminates Evolutionary Transitions and the Path Towards Mitochondrial Loss.</title>
        <authorList>
            <person name="Novak L.V.F."/>
            <person name="Treitli S.C."/>
            <person name="Pyrih J."/>
            <person name="Halakuc P."/>
            <person name="Pipaliya S.V."/>
            <person name="Vacek V."/>
            <person name="Brzon O."/>
            <person name="Soukal P."/>
            <person name="Eme L."/>
            <person name="Dacks J.B."/>
            <person name="Karnkowska A."/>
            <person name="Elias M."/>
            <person name="Hampl V."/>
        </authorList>
    </citation>
    <scope>NUCLEOTIDE SEQUENCE [LARGE SCALE GENOMIC DNA]</scope>
    <source>
        <strain evidence="2">NAU3</strain>
        <tissue evidence="2">Gut</tissue>
    </source>
</reference>
<dbReference type="Proteomes" id="UP001281761">
    <property type="component" value="Unassembled WGS sequence"/>
</dbReference>
<feature type="compositionally biased region" description="Basic and acidic residues" evidence="1">
    <location>
        <begin position="236"/>
        <end position="255"/>
    </location>
</feature>
<evidence type="ECO:0000313" key="3">
    <source>
        <dbReference type="Proteomes" id="UP001281761"/>
    </source>
</evidence>
<dbReference type="PANTHER" id="PTHR15615:SF108">
    <property type="entry name" value="PROTEIN CNPPD1"/>
    <property type="match status" value="1"/>
</dbReference>
<feature type="region of interest" description="Disordered" evidence="1">
    <location>
        <begin position="845"/>
        <end position="926"/>
    </location>
</feature>
<feature type="region of interest" description="Disordered" evidence="1">
    <location>
        <begin position="954"/>
        <end position="976"/>
    </location>
</feature>
<feature type="compositionally biased region" description="Polar residues" evidence="1">
    <location>
        <begin position="400"/>
        <end position="416"/>
    </location>
</feature>
<dbReference type="InterPro" id="IPR036915">
    <property type="entry name" value="Cyclin-like_sf"/>
</dbReference>
<accession>A0ABQ9Y1K1</accession>
<feature type="compositionally biased region" description="Basic and acidic residues" evidence="1">
    <location>
        <begin position="887"/>
        <end position="904"/>
    </location>
</feature>
<feature type="compositionally biased region" description="Polar residues" evidence="1">
    <location>
        <begin position="634"/>
        <end position="652"/>
    </location>
</feature>
<feature type="region of interest" description="Disordered" evidence="1">
    <location>
        <begin position="491"/>
        <end position="545"/>
    </location>
</feature>
<feature type="compositionally biased region" description="Polar residues" evidence="1">
    <location>
        <begin position="425"/>
        <end position="454"/>
    </location>
</feature>